<dbReference type="PANTHER" id="PTHR11138:SF5">
    <property type="entry name" value="METHIONYL-TRNA FORMYLTRANSFERASE, MITOCHONDRIAL"/>
    <property type="match status" value="1"/>
</dbReference>
<dbReference type="AlphaFoldDB" id="A0A7C4U1K6"/>
<dbReference type="EC" id="2.1.2.9" evidence="3"/>
<reference evidence="10" key="1">
    <citation type="journal article" date="2020" name="mSystems">
        <title>Genome- and Community-Level Interaction Insights into Carbon Utilization and Element Cycling Functions of Hydrothermarchaeota in Hydrothermal Sediment.</title>
        <authorList>
            <person name="Zhou Z."/>
            <person name="Liu Y."/>
            <person name="Xu W."/>
            <person name="Pan J."/>
            <person name="Luo Z.H."/>
            <person name="Li M."/>
        </authorList>
    </citation>
    <scope>NUCLEOTIDE SEQUENCE [LARGE SCALE GENOMIC DNA]</scope>
    <source>
        <strain evidence="10">SpSt-794</strain>
    </source>
</reference>
<proteinExistence type="inferred from homology"/>
<sequence>MRIGFFSGAEISLPFLEALKEHIKVVVTPPPKIRGRGNVPAYNPVKKAILQYGFEVVEVNTFDEETISKIKSFALDSFVVFAFGKRIPSALLEIVKCPLNIHPSPLPDYCGASPIERQLMDGVSKSAVTIIKMNEKIDKGDIILQEFFDVSIDDDYFSFLDKVYSIGIPLVKEALWYCLEDSSFRPVPQIGTGRVAKKIQKEEYVIDWNNPAILIHNKVRALVRVGAYTTFRKKMLKILKTKVIFDYNIGEKPGMIVDVKKDYFIVKAQVGAVMVFMVQVESKNRMTALDFINGYRPKAGEVLGEDN</sequence>
<dbReference type="CDD" id="cd08704">
    <property type="entry name" value="Met_tRNA_FMT_C"/>
    <property type="match status" value="1"/>
</dbReference>
<comment type="similarity">
    <text evidence="2">Belongs to the Fmt family.</text>
</comment>
<dbReference type="InterPro" id="IPR044135">
    <property type="entry name" value="Met-tRNA-FMT_C"/>
</dbReference>
<dbReference type="InterPro" id="IPR005793">
    <property type="entry name" value="Formyl_trans_C"/>
</dbReference>
<dbReference type="InterPro" id="IPR002376">
    <property type="entry name" value="Formyl_transf_N"/>
</dbReference>
<evidence type="ECO:0000256" key="7">
    <source>
        <dbReference type="ARBA" id="ARBA00048558"/>
    </source>
</evidence>
<comment type="catalytic activity">
    <reaction evidence="7">
        <text>L-methionyl-tRNA(fMet) + (6R)-10-formyltetrahydrofolate = N-formyl-L-methionyl-tRNA(fMet) + (6S)-5,6,7,8-tetrahydrofolate + H(+)</text>
        <dbReference type="Rhea" id="RHEA:24380"/>
        <dbReference type="Rhea" id="RHEA-COMP:9952"/>
        <dbReference type="Rhea" id="RHEA-COMP:9953"/>
        <dbReference type="ChEBI" id="CHEBI:15378"/>
        <dbReference type="ChEBI" id="CHEBI:57453"/>
        <dbReference type="ChEBI" id="CHEBI:78530"/>
        <dbReference type="ChEBI" id="CHEBI:78844"/>
        <dbReference type="ChEBI" id="CHEBI:195366"/>
        <dbReference type="EC" id="2.1.2.9"/>
    </reaction>
</comment>
<accession>A0A7C4U1K6</accession>
<dbReference type="GO" id="GO:0004479">
    <property type="term" value="F:methionyl-tRNA formyltransferase activity"/>
    <property type="evidence" value="ECO:0007669"/>
    <property type="project" value="UniProtKB-EC"/>
</dbReference>
<dbReference type="EMBL" id="DTHV01000155">
    <property type="protein sequence ID" value="HGW60807.1"/>
    <property type="molecule type" value="Genomic_DNA"/>
</dbReference>
<keyword evidence="6" id="KW-0648">Protein biosynthesis</keyword>
<evidence type="ECO:0000256" key="1">
    <source>
        <dbReference type="ARBA" id="ARBA00002606"/>
    </source>
</evidence>
<feature type="domain" description="Formyl transferase C-terminal" evidence="9">
    <location>
        <begin position="198"/>
        <end position="296"/>
    </location>
</feature>
<dbReference type="GO" id="GO:0005829">
    <property type="term" value="C:cytosol"/>
    <property type="evidence" value="ECO:0007669"/>
    <property type="project" value="TreeGrafter"/>
</dbReference>
<evidence type="ECO:0000313" key="10">
    <source>
        <dbReference type="EMBL" id="HGW60807.1"/>
    </source>
</evidence>
<dbReference type="Pfam" id="PF02911">
    <property type="entry name" value="Formyl_trans_C"/>
    <property type="match status" value="1"/>
</dbReference>
<evidence type="ECO:0000256" key="3">
    <source>
        <dbReference type="ARBA" id="ARBA00012261"/>
    </source>
</evidence>
<dbReference type="CDD" id="cd08646">
    <property type="entry name" value="FMT_core_Met-tRNA-FMT_N"/>
    <property type="match status" value="1"/>
</dbReference>
<dbReference type="Gene3D" id="3.40.50.170">
    <property type="entry name" value="Formyl transferase, N-terminal domain"/>
    <property type="match status" value="1"/>
</dbReference>
<comment type="function">
    <text evidence="1">Attaches a formyl group to the free amino group of methionyl-tRNA(fMet). The formyl group appears to play a dual role in the initiator identity of N-formylmethionyl-tRNA by promoting its recognition by IF2 and preventing the misappropriation of this tRNA by the elongation apparatus.</text>
</comment>
<dbReference type="SUPFAM" id="SSF50486">
    <property type="entry name" value="FMT C-terminal domain-like"/>
    <property type="match status" value="1"/>
</dbReference>
<dbReference type="Pfam" id="PF00551">
    <property type="entry name" value="Formyl_trans_N"/>
    <property type="match status" value="1"/>
</dbReference>
<evidence type="ECO:0000259" key="9">
    <source>
        <dbReference type="Pfam" id="PF02911"/>
    </source>
</evidence>
<keyword evidence="5" id="KW-0808">Transferase</keyword>
<dbReference type="InterPro" id="IPR036477">
    <property type="entry name" value="Formyl_transf_N_sf"/>
</dbReference>
<comment type="caution">
    <text evidence="10">The sequence shown here is derived from an EMBL/GenBank/DDBJ whole genome shotgun (WGS) entry which is preliminary data.</text>
</comment>
<evidence type="ECO:0000256" key="4">
    <source>
        <dbReference type="ARBA" id="ARBA00016014"/>
    </source>
</evidence>
<dbReference type="SUPFAM" id="SSF53328">
    <property type="entry name" value="Formyltransferase"/>
    <property type="match status" value="1"/>
</dbReference>
<organism evidence="10">
    <name type="scientific">Caldisericum exile</name>
    <dbReference type="NCBI Taxonomy" id="693075"/>
    <lineage>
        <taxon>Bacteria</taxon>
        <taxon>Pseudomonadati</taxon>
        <taxon>Caldisericota/Cryosericota group</taxon>
        <taxon>Caldisericota</taxon>
        <taxon>Caldisericia</taxon>
        <taxon>Caldisericales</taxon>
        <taxon>Caldisericaceae</taxon>
        <taxon>Caldisericum</taxon>
    </lineage>
</organism>
<dbReference type="InterPro" id="IPR011034">
    <property type="entry name" value="Formyl_transferase-like_C_sf"/>
</dbReference>
<dbReference type="Gene3D" id="3.10.25.10">
    <property type="entry name" value="Formyl transferase, C-terminal domain"/>
    <property type="match status" value="1"/>
</dbReference>
<evidence type="ECO:0000256" key="2">
    <source>
        <dbReference type="ARBA" id="ARBA00010699"/>
    </source>
</evidence>
<name>A0A7C4U1K6_9BACT</name>
<protein>
    <recommendedName>
        <fullName evidence="4">Methionyl-tRNA formyltransferase</fullName>
        <ecNumber evidence="3">2.1.2.9</ecNumber>
    </recommendedName>
</protein>
<gene>
    <name evidence="10" type="ORF">ENV82_05205</name>
</gene>
<dbReference type="PANTHER" id="PTHR11138">
    <property type="entry name" value="METHIONYL-TRNA FORMYLTRANSFERASE"/>
    <property type="match status" value="1"/>
</dbReference>
<evidence type="ECO:0000259" key="8">
    <source>
        <dbReference type="Pfam" id="PF00551"/>
    </source>
</evidence>
<evidence type="ECO:0000256" key="5">
    <source>
        <dbReference type="ARBA" id="ARBA00022679"/>
    </source>
</evidence>
<feature type="domain" description="Formyl transferase N-terminal" evidence="8">
    <location>
        <begin position="20"/>
        <end position="159"/>
    </location>
</feature>
<evidence type="ECO:0000256" key="6">
    <source>
        <dbReference type="ARBA" id="ARBA00022917"/>
    </source>
</evidence>
<dbReference type="InterPro" id="IPR037022">
    <property type="entry name" value="Formyl_trans_C_sf"/>
</dbReference>
<dbReference type="InterPro" id="IPR041711">
    <property type="entry name" value="Met-tRNA-FMT_N"/>
</dbReference>